<feature type="binding site" evidence="11">
    <location>
        <position position="14"/>
    </location>
    <ligand>
        <name>Zn(2+)</name>
        <dbReference type="ChEBI" id="CHEBI:29105"/>
    </ligand>
</feature>
<dbReference type="FunFam" id="3.30.160.60:FF:002343">
    <property type="entry name" value="Zinc finger protein 33A"/>
    <property type="match status" value="1"/>
</dbReference>
<dbReference type="FunFam" id="3.30.160.60:FF:000446">
    <property type="entry name" value="Zinc finger protein"/>
    <property type="match status" value="1"/>
</dbReference>
<keyword evidence="5 10" id="KW-0863">Zinc-finger</keyword>
<feature type="domain" description="C2H2-type" evidence="14">
    <location>
        <begin position="243"/>
        <end position="270"/>
    </location>
</feature>
<dbReference type="GO" id="GO:1990837">
    <property type="term" value="F:sequence-specific double-stranded DNA binding"/>
    <property type="evidence" value="ECO:0007669"/>
    <property type="project" value="UniProtKB-ARBA"/>
</dbReference>
<evidence type="ECO:0000256" key="11">
    <source>
        <dbReference type="PROSITE-ProRule" id="PRU01263"/>
    </source>
</evidence>
<dbReference type="InterPro" id="IPR011333">
    <property type="entry name" value="SKP1/BTB/POZ_sf"/>
</dbReference>
<feature type="repeat" description="ANK" evidence="9">
    <location>
        <begin position="1476"/>
        <end position="1505"/>
    </location>
</feature>
<dbReference type="PROSITE" id="PS50157">
    <property type="entry name" value="ZINC_FINGER_C2H2_2"/>
    <property type="match status" value="11"/>
</dbReference>
<feature type="domain" description="C2H2-type" evidence="14">
    <location>
        <begin position="410"/>
        <end position="437"/>
    </location>
</feature>
<reference evidence="16" key="1">
    <citation type="journal article" date="2020" name="J Insects Food Feed">
        <title>The yellow mealworm (Tenebrio molitor) genome: a resource for the emerging insects as food and feed industry.</title>
        <authorList>
            <person name="Eriksson T."/>
            <person name="Andere A."/>
            <person name="Kelstrup H."/>
            <person name="Emery V."/>
            <person name="Picard C."/>
        </authorList>
    </citation>
    <scope>NUCLEOTIDE SEQUENCE</scope>
    <source>
        <strain evidence="16">Stoneville</strain>
        <tissue evidence="16">Whole head</tissue>
    </source>
</reference>
<reference evidence="16" key="2">
    <citation type="submission" date="2021-08" db="EMBL/GenBank/DDBJ databases">
        <authorList>
            <person name="Eriksson T."/>
        </authorList>
    </citation>
    <scope>NUCLEOTIDE SEQUENCE</scope>
    <source>
        <strain evidence="16">Stoneville</strain>
        <tissue evidence="16">Whole head</tissue>
    </source>
</reference>
<feature type="binding site" evidence="11">
    <location>
        <position position="60"/>
    </location>
    <ligand>
        <name>Zn(2+)</name>
        <dbReference type="ChEBI" id="CHEBI:29105"/>
    </ligand>
</feature>
<dbReference type="InterPro" id="IPR000210">
    <property type="entry name" value="BTB/POZ_dom"/>
</dbReference>
<evidence type="ECO:0000256" key="6">
    <source>
        <dbReference type="ARBA" id="ARBA00022833"/>
    </source>
</evidence>
<proteinExistence type="inferred from homology"/>
<feature type="repeat" description="ANK" evidence="9">
    <location>
        <begin position="1435"/>
        <end position="1467"/>
    </location>
</feature>
<dbReference type="EMBL" id="JABDTM020028442">
    <property type="protein sequence ID" value="KAH0808936.1"/>
    <property type="molecule type" value="Genomic_DNA"/>
</dbReference>
<dbReference type="SUPFAM" id="SSF57667">
    <property type="entry name" value="beta-beta-alpha zinc fingers"/>
    <property type="match status" value="6"/>
</dbReference>
<feature type="domain" description="ZAD" evidence="15">
    <location>
        <begin position="9"/>
        <end position="84"/>
    </location>
</feature>
<dbReference type="InterPro" id="IPR036770">
    <property type="entry name" value="Ankyrin_rpt-contain_sf"/>
</dbReference>
<organism evidence="16 17">
    <name type="scientific">Tenebrio molitor</name>
    <name type="common">Yellow mealworm beetle</name>
    <dbReference type="NCBI Taxonomy" id="7067"/>
    <lineage>
        <taxon>Eukaryota</taxon>
        <taxon>Metazoa</taxon>
        <taxon>Ecdysozoa</taxon>
        <taxon>Arthropoda</taxon>
        <taxon>Hexapoda</taxon>
        <taxon>Insecta</taxon>
        <taxon>Pterygota</taxon>
        <taxon>Neoptera</taxon>
        <taxon>Endopterygota</taxon>
        <taxon>Coleoptera</taxon>
        <taxon>Polyphaga</taxon>
        <taxon>Cucujiformia</taxon>
        <taxon>Tenebrionidae</taxon>
        <taxon>Tenebrio</taxon>
    </lineage>
</organism>
<evidence type="ECO:0000256" key="4">
    <source>
        <dbReference type="ARBA" id="ARBA00022737"/>
    </source>
</evidence>
<feature type="binding site" evidence="11">
    <location>
        <position position="57"/>
    </location>
    <ligand>
        <name>Zn(2+)</name>
        <dbReference type="ChEBI" id="CHEBI:29105"/>
    </ligand>
</feature>
<dbReference type="FunFam" id="3.30.160.60:FF:000557">
    <property type="entry name" value="zinc finger and SCAN domain-containing protein 29"/>
    <property type="match status" value="1"/>
</dbReference>
<dbReference type="Pfam" id="PF00651">
    <property type="entry name" value="BTB"/>
    <property type="match status" value="1"/>
</dbReference>
<feature type="compositionally biased region" description="Polar residues" evidence="12">
    <location>
        <begin position="817"/>
        <end position="835"/>
    </location>
</feature>
<dbReference type="Pfam" id="PF00096">
    <property type="entry name" value="zf-C2H2"/>
    <property type="match status" value="9"/>
</dbReference>
<dbReference type="InterPro" id="IPR059008">
    <property type="entry name" value="ABTB2/3_histone"/>
</dbReference>
<dbReference type="Gene3D" id="3.30.160.60">
    <property type="entry name" value="Classic Zinc Finger"/>
    <property type="match status" value="11"/>
</dbReference>
<dbReference type="Gene3D" id="1.25.40.20">
    <property type="entry name" value="Ankyrin repeat-containing domain"/>
    <property type="match status" value="1"/>
</dbReference>
<evidence type="ECO:0000256" key="10">
    <source>
        <dbReference type="PROSITE-ProRule" id="PRU00042"/>
    </source>
</evidence>
<comment type="caution">
    <text evidence="16">The sequence shown here is derived from an EMBL/GenBank/DDBJ whole genome shotgun (WGS) entry which is preliminary data.</text>
</comment>
<gene>
    <name evidence="16" type="ORF">GEV33_013853</name>
</gene>
<evidence type="ECO:0000256" key="2">
    <source>
        <dbReference type="ARBA" id="ARBA00006991"/>
    </source>
</evidence>
<dbReference type="Pfam" id="PF26281">
    <property type="entry name" value="Histone_ABTB"/>
    <property type="match status" value="1"/>
</dbReference>
<evidence type="ECO:0000259" key="14">
    <source>
        <dbReference type="PROSITE" id="PS50157"/>
    </source>
</evidence>
<keyword evidence="17" id="KW-1185">Reference proteome</keyword>
<evidence type="ECO:0000256" key="9">
    <source>
        <dbReference type="PROSITE-ProRule" id="PRU00023"/>
    </source>
</evidence>
<evidence type="ECO:0000259" key="13">
    <source>
        <dbReference type="PROSITE" id="PS50097"/>
    </source>
</evidence>
<dbReference type="PROSITE" id="PS50097">
    <property type="entry name" value="BTB"/>
    <property type="match status" value="1"/>
</dbReference>
<keyword evidence="8" id="KW-0539">Nucleus</keyword>
<feature type="compositionally biased region" description="Basic and acidic residues" evidence="12">
    <location>
        <begin position="701"/>
        <end position="714"/>
    </location>
</feature>
<dbReference type="Pfam" id="PF00023">
    <property type="entry name" value="Ank"/>
    <property type="match status" value="1"/>
</dbReference>
<dbReference type="SMART" id="SM00248">
    <property type="entry name" value="ANK"/>
    <property type="match status" value="5"/>
</dbReference>
<comment type="similarity">
    <text evidence="2">Belongs to the krueppel C2H2-type zinc-finger protein family.</text>
</comment>
<dbReference type="InterPro" id="IPR036236">
    <property type="entry name" value="Znf_C2H2_sf"/>
</dbReference>
<dbReference type="InterPro" id="IPR012934">
    <property type="entry name" value="Znf_AD"/>
</dbReference>
<dbReference type="SMART" id="SM00225">
    <property type="entry name" value="BTB"/>
    <property type="match status" value="1"/>
</dbReference>
<dbReference type="PANTHER" id="PTHR46071">
    <property type="entry name" value="ANKYRIN REPEAT AND BTB/POZ DOMAIN-CONTAINING"/>
    <property type="match status" value="1"/>
</dbReference>
<feature type="domain" description="BTB" evidence="13">
    <location>
        <begin position="1714"/>
        <end position="1781"/>
    </location>
</feature>
<dbReference type="FunFam" id="3.30.160.60:FF:000478">
    <property type="entry name" value="Zinc finger protein 133"/>
    <property type="match status" value="1"/>
</dbReference>
<dbReference type="GO" id="GO:0005634">
    <property type="term" value="C:nucleus"/>
    <property type="evidence" value="ECO:0007669"/>
    <property type="project" value="UniProtKB-SubCell"/>
</dbReference>
<dbReference type="SUPFAM" id="SSF47113">
    <property type="entry name" value="Histone-fold"/>
    <property type="match status" value="1"/>
</dbReference>
<evidence type="ECO:0000259" key="15">
    <source>
        <dbReference type="PROSITE" id="PS51915"/>
    </source>
</evidence>
<evidence type="ECO:0000313" key="16">
    <source>
        <dbReference type="EMBL" id="KAH0808936.1"/>
    </source>
</evidence>
<dbReference type="Pfam" id="PF12796">
    <property type="entry name" value="Ank_2"/>
    <property type="match status" value="1"/>
</dbReference>
<evidence type="ECO:0000256" key="5">
    <source>
        <dbReference type="ARBA" id="ARBA00022771"/>
    </source>
</evidence>
<dbReference type="FunFam" id="3.30.160.60:FF:000352">
    <property type="entry name" value="zinc finger protein 3 homolog"/>
    <property type="match status" value="1"/>
</dbReference>
<dbReference type="GO" id="GO:0006355">
    <property type="term" value="P:regulation of DNA-templated transcription"/>
    <property type="evidence" value="ECO:0007669"/>
    <property type="project" value="UniProtKB-ARBA"/>
</dbReference>
<name>A0A8J6H732_TENMO</name>
<evidence type="ECO:0000256" key="1">
    <source>
        <dbReference type="ARBA" id="ARBA00004123"/>
    </source>
</evidence>
<feature type="domain" description="C2H2-type" evidence="14">
    <location>
        <begin position="299"/>
        <end position="326"/>
    </location>
</feature>
<dbReference type="SUPFAM" id="SSF57716">
    <property type="entry name" value="Glucocorticoid receptor-like (DNA-binding domain)"/>
    <property type="match status" value="1"/>
</dbReference>
<dbReference type="Gene3D" id="3.30.710.10">
    <property type="entry name" value="Potassium Channel Kv1.1, Chain A"/>
    <property type="match status" value="1"/>
</dbReference>
<sequence>MNSVFQITDCCRTCLRVESALTPLNSLDSDNIKLCDKLVACVSDIAWTKSGYSNLLCSNCTEKLRIAYDFRLLCINSENTSQQYFSQEKITSYTNLDDYQLTNTIQIQNNLIEPPPKVNTHHNTDYLNLKQLLDEEELSKSSKQIENSRSTSPDSVATTGFARYEKVVKKVVVPTRSVKTQTQPLPQYPSLTPAAARLEAQQSKTTIIVEDPYKFSCEICGKKYAKNANLKIHMRTHTGEKPFECKYCDKKFYHSSHLREHIRRHTGEKPFQCNVCLKRFTITAELTVHMRIHTGEKPYACNCCEKRYIKASDLQVHMRSHTGEKPFACSYCEKKFTSGYILNSHLKTHTGDRPWQCSVCTKTFTQSSHLTVHMKKHTGEKFSCKVCSQEFTHSSQLTVHMREHTGRQPYKCTICDRICNYASELQTHMMKHTGEKFTCITCDKKFTTAAYLQEHTRTHTGENLFNCTLCERTFTRATYLEKHIRTHTGERPFTCEICGKKFTQSSSLNAHNKFRPKKRSSGLTHGHFSTVSLGHPDRGAAGQGECPKSCEFNRNTMMECDGATENDMAHQKGPAGWELAHLNGVGKDPPDQSWTGVDHLSGPLSPLCITDANHEILRPKPRRSRITIKEKIDELMTLDSIENSHVINVIFKNTFSWASQIIDDVRTCNEYYSDSSDDFPLGMEADLLKYYLEQKRLSNNSKSEHSYHHVEKVDTNSSKEYPRVNTPAKLTQQSQTNIDGQLNEGMVSPKRKVEHFQHLYIANNVKTSTFSEQTDKNNIISNKNNLNNCHEYSKNNCSHPSTINMVPERDTDPNKTPPGNTVGSLKLSPQGTSTSRQHHHVTIQELRLQQRTQNCNSSSDENRSSGHASMSDNGHSSPRGNYSSGPDRLTAGVMQKSVKNRATAQHSRSRHRATPARLHVPWTGSGGLEDIKLALQQLTMRSHTSSSTYSSISAGSESSEPAVRRLMRHSSLETINTNITSADEFVWVDSHNRLVELQHLPWTNHCILRVLQTGRFRDHVSRVSVETIPRLSYLMQRALVRIGREIQRLSSTLGICTKHDITVSFRIVLCPPLADSCIKASLRAAAMLAMSGDCALKQSKSLRAGLQFHIGRFHRWMTDIKLARFVHEYAAVYLCAGLENLLEEILLQCLPSDSEVTLTATLLEHAIANNGDLWGLLQPYAHLNAGRIASGALALPRWASVSSIGSGRDSRRSPTTPEPSLMTTCVGSLKELQDLISRMQPRVPLCPKAMRTLFYFMRCSQLEHVEQGANAVQELCYERAYVVLPPLVEWLRVATAHSEHRFAPLIDKDDIMQAARLLLPGVDCPVRNLGEEMLRIRKNTGNEEDHIEASRQIQVELAFRLLLTGRPELIQHAISLLPVSTRLDTLNLQGHTALMLAAINDDDIALTALLDAGASVDVETPISGSAFTAVNGETQHWTALTYAAAKGHARCARILLERGANVEGGARLSEDKCTLTPLQVACGNGNTEVVSLLLAHGAHPFFSTQIKDLLCYSASAQRGCYSAISVAAAHGQRAILQKLLAQPLIPVNKEVLSLEEILAEGATPNCSSSSNTTPHFTKSQVKSLQEAMYHSAENNHLDITVEIRTLGVPWTLHCWMHSLGAAHEARLDCVIDQLLQDFLQVCPDDYSSQFVQECLPLLFNIFRYSKKEGTTLLLADIFSTCFGWEPIKPIKNCVSSSTSSSRIDPKYVNNPELSDVTFRVEGRLFYAHKIVLVTASSRLRSMLSSKLCEGGLPTVQINDIRYDIFQIVMQFLYQGGCQALEPAQDDILELMAAANFFQLDVKRLLFAKKLPNHDVLAGLLNTLQNRIKTRKTQNNFKINQNFQNVNK</sequence>
<dbReference type="FunFam" id="3.30.160.60:FF:001963">
    <property type="entry name" value="Replication initiator 1"/>
    <property type="match status" value="1"/>
</dbReference>
<feature type="domain" description="C2H2-type" evidence="14">
    <location>
        <begin position="327"/>
        <end position="354"/>
    </location>
</feature>
<evidence type="ECO:0000256" key="8">
    <source>
        <dbReference type="ARBA" id="ARBA00023242"/>
    </source>
</evidence>
<keyword evidence="7 9" id="KW-0040">ANK repeat</keyword>
<dbReference type="InterPro" id="IPR002110">
    <property type="entry name" value="Ankyrin_rpt"/>
</dbReference>
<feature type="repeat" description="ANK" evidence="9">
    <location>
        <begin position="1389"/>
        <end position="1421"/>
    </location>
</feature>
<dbReference type="PROSITE" id="PS50088">
    <property type="entry name" value="ANK_REPEAT"/>
    <property type="match status" value="3"/>
</dbReference>
<dbReference type="CDD" id="cd18297">
    <property type="entry name" value="BTB_POZ_ABTB2-like"/>
    <property type="match status" value="1"/>
</dbReference>
<dbReference type="InterPro" id="IPR052089">
    <property type="entry name" value="Ankyrin-BTB/POZ_domain"/>
</dbReference>
<comment type="subcellular location">
    <subcellularLocation>
        <location evidence="1">Nucleus</location>
    </subcellularLocation>
</comment>
<feature type="region of interest" description="Disordered" evidence="12">
    <location>
        <begin position="701"/>
        <end position="722"/>
    </location>
</feature>
<keyword evidence="6 11" id="KW-0862">Zinc</keyword>
<dbReference type="PANTHER" id="PTHR46071:SF2">
    <property type="entry name" value="ANKYRIN REPEAT AND BTB_POZ DOMAIN-CONTAINING PROTEIN 2-LIKE PROTEIN"/>
    <property type="match status" value="1"/>
</dbReference>
<dbReference type="FunFam" id="3.30.160.60:FF:001498">
    <property type="entry name" value="Zinc finger protein 404"/>
    <property type="match status" value="1"/>
</dbReference>
<feature type="domain" description="C2H2-type" evidence="14">
    <location>
        <begin position="355"/>
        <end position="382"/>
    </location>
</feature>
<feature type="compositionally biased region" description="Polar residues" evidence="12">
    <location>
        <begin position="847"/>
        <end position="884"/>
    </location>
</feature>
<keyword evidence="3 11" id="KW-0479">Metal-binding</keyword>
<feature type="domain" description="C2H2-type" evidence="14">
    <location>
        <begin position="437"/>
        <end position="464"/>
    </location>
</feature>
<evidence type="ECO:0000313" key="17">
    <source>
        <dbReference type="Proteomes" id="UP000719412"/>
    </source>
</evidence>
<feature type="domain" description="C2H2-type" evidence="14">
    <location>
        <begin position="215"/>
        <end position="242"/>
    </location>
</feature>
<dbReference type="SUPFAM" id="SSF54695">
    <property type="entry name" value="POZ domain"/>
    <property type="match status" value="1"/>
</dbReference>
<feature type="binding site" evidence="11">
    <location>
        <position position="11"/>
    </location>
    <ligand>
        <name>Zn(2+)</name>
        <dbReference type="ChEBI" id="CHEBI:29105"/>
    </ligand>
</feature>
<evidence type="ECO:0000256" key="3">
    <source>
        <dbReference type="ARBA" id="ARBA00022723"/>
    </source>
</evidence>
<evidence type="ECO:0000256" key="7">
    <source>
        <dbReference type="ARBA" id="ARBA00023043"/>
    </source>
</evidence>
<dbReference type="GO" id="GO:0008270">
    <property type="term" value="F:zinc ion binding"/>
    <property type="evidence" value="ECO:0007669"/>
    <property type="project" value="UniProtKB-UniRule"/>
</dbReference>
<feature type="domain" description="C2H2-type" evidence="14">
    <location>
        <begin position="465"/>
        <end position="492"/>
    </location>
</feature>
<dbReference type="PROSITE" id="PS50297">
    <property type="entry name" value="ANK_REP_REGION"/>
    <property type="match status" value="3"/>
</dbReference>
<keyword evidence="4" id="KW-0677">Repeat</keyword>
<dbReference type="FunFam" id="3.30.160.60:FF:000303">
    <property type="entry name" value="Zinc finger protein 41"/>
    <property type="match status" value="1"/>
</dbReference>
<dbReference type="SMART" id="SM00868">
    <property type="entry name" value="zf-AD"/>
    <property type="match status" value="1"/>
</dbReference>
<feature type="domain" description="C2H2-type" evidence="14">
    <location>
        <begin position="493"/>
        <end position="520"/>
    </location>
</feature>
<dbReference type="Proteomes" id="UP000719412">
    <property type="component" value="Unassembled WGS sequence"/>
</dbReference>
<dbReference type="Gene3D" id="1.10.20.10">
    <property type="entry name" value="Histone, subunit A"/>
    <property type="match status" value="1"/>
</dbReference>
<feature type="domain" description="C2H2-type" evidence="14">
    <location>
        <begin position="271"/>
        <end position="298"/>
    </location>
</feature>
<feature type="region of interest" description="Disordered" evidence="12">
    <location>
        <begin position="796"/>
        <end position="921"/>
    </location>
</feature>
<dbReference type="FunFam" id="3.30.160.60:FF:000100">
    <property type="entry name" value="Zinc finger 45-like"/>
    <property type="match status" value="1"/>
</dbReference>
<accession>A0A8J6H732</accession>
<dbReference type="PROSITE" id="PS51915">
    <property type="entry name" value="ZAD"/>
    <property type="match status" value="1"/>
</dbReference>
<dbReference type="GO" id="GO:0046982">
    <property type="term" value="F:protein heterodimerization activity"/>
    <property type="evidence" value="ECO:0007669"/>
    <property type="project" value="InterPro"/>
</dbReference>
<feature type="domain" description="C2H2-type" evidence="14">
    <location>
        <begin position="382"/>
        <end position="409"/>
    </location>
</feature>
<protein>
    <submittedName>
        <fullName evidence="16">Uncharacterized protein</fullName>
    </submittedName>
</protein>
<dbReference type="InterPro" id="IPR009072">
    <property type="entry name" value="Histone-fold"/>
</dbReference>
<dbReference type="InterPro" id="IPR013087">
    <property type="entry name" value="Znf_C2H2_type"/>
</dbReference>
<dbReference type="PROSITE" id="PS00028">
    <property type="entry name" value="ZINC_FINGER_C2H2_1"/>
    <property type="match status" value="10"/>
</dbReference>
<evidence type="ECO:0000256" key="12">
    <source>
        <dbReference type="SAM" id="MobiDB-lite"/>
    </source>
</evidence>
<dbReference type="SMART" id="SM00355">
    <property type="entry name" value="ZnF_C2H2"/>
    <property type="match status" value="11"/>
</dbReference>
<dbReference type="SUPFAM" id="SSF48403">
    <property type="entry name" value="Ankyrin repeat"/>
    <property type="match status" value="1"/>
</dbReference>